<organism evidence="2">
    <name type="scientific">Thermohahella caldifontis</name>
    <dbReference type="NCBI Taxonomy" id="3142973"/>
    <lineage>
        <taxon>Bacteria</taxon>
        <taxon>Pseudomonadati</taxon>
        <taxon>Pseudomonadota</taxon>
        <taxon>Gammaproteobacteria</taxon>
        <taxon>Oceanospirillales</taxon>
        <taxon>Hahellaceae</taxon>
        <taxon>Thermohahella</taxon>
    </lineage>
</organism>
<gene>
    <name evidence="2" type="ORF">AAIA72_01600</name>
</gene>
<accession>A0AB39UXH2</accession>
<evidence type="ECO:0000256" key="1">
    <source>
        <dbReference type="SAM" id="Coils"/>
    </source>
</evidence>
<dbReference type="AlphaFoldDB" id="A0AB39UXH2"/>
<dbReference type="KEGG" id="tcd:AAIA72_01600"/>
<dbReference type="EMBL" id="CP154858">
    <property type="protein sequence ID" value="XDT72705.1"/>
    <property type="molecule type" value="Genomic_DNA"/>
</dbReference>
<proteinExistence type="predicted"/>
<evidence type="ECO:0000313" key="2">
    <source>
        <dbReference type="EMBL" id="XDT72705.1"/>
    </source>
</evidence>
<name>A0AB39UXH2_9GAMM</name>
<reference evidence="2" key="1">
    <citation type="submission" date="2024-05" db="EMBL/GenBank/DDBJ databases">
        <title>Genome sequencing of novel strain.</title>
        <authorList>
            <person name="Ganbat D."/>
            <person name="Ganbat S."/>
            <person name="Lee S.-J."/>
        </authorList>
    </citation>
    <scope>NUCLEOTIDE SEQUENCE</scope>
    <source>
        <strain evidence="2">SMD15-11</strain>
    </source>
</reference>
<protein>
    <submittedName>
        <fullName evidence="2">Zinc ribbon-containing protein</fullName>
    </submittedName>
</protein>
<dbReference type="InterPro" id="IPR009912">
    <property type="entry name" value="DUF1451"/>
</dbReference>
<sequence length="177" mass="20820">MGEKRAQQKQAYARVLKRLEVRLADMEVQTWETIQAEIEEAVELEQQASELTREEWGVIKEYLKRDLKALYNYLKESGQGFREWLATDMSLLKQELLEWVEKAADPAKVEWTRLNLQLHHDETTYIAGEMAMPGVLKCTQCDKLIVLPVPDRIEPCHRCHGEVFLRVMTYWPQDEDL</sequence>
<dbReference type="Pfam" id="PF07295">
    <property type="entry name" value="DUF1451"/>
    <property type="match status" value="1"/>
</dbReference>
<keyword evidence="1" id="KW-0175">Coiled coil</keyword>
<dbReference type="RefSeq" id="WP_369601709.1">
    <property type="nucleotide sequence ID" value="NZ_CP154858.1"/>
</dbReference>
<feature type="coiled-coil region" evidence="1">
    <location>
        <begin position="9"/>
        <end position="54"/>
    </location>
</feature>